<evidence type="ECO:0000313" key="2">
    <source>
        <dbReference type="Proteomes" id="UP000176253"/>
    </source>
</evidence>
<dbReference type="STRING" id="1798383.A3D78_00950"/>
<evidence type="ECO:0000313" key="1">
    <source>
        <dbReference type="EMBL" id="OGG18049.1"/>
    </source>
</evidence>
<comment type="caution">
    <text evidence="1">The sequence shown here is derived from an EMBL/GenBank/DDBJ whole genome shotgun (WGS) entry which is preliminary data.</text>
</comment>
<dbReference type="AlphaFoldDB" id="A0A1F6A005"/>
<sequence>MKKIIIPAGLFFLILIASILFLSRFKNNKQEVPVSPTPTRVLPTISDDIKVELTPQNNNRAVVLRVSGIPADVESIEYELTYLTGNNLPRGVLGKIILSGQKDVERNDIVLGTCSSGKCVYDSAVESIDLSLKFNAKSGVSVYWNTYKL</sequence>
<dbReference type="Proteomes" id="UP000176253">
    <property type="component" value="Unassembled WGS sequence"/>
</dbReference>
<gene>
    <name evidence="1" type="ORF">A3D78_00950</name>
</gene>
<accession>A0A1F6A005</accession>
<reference evidence="1 2" key="1">
    <citation type="journal article" date="2016" name="Nat. Commun.">
        <title>Thousands of microbial genomes shed light on interconnected biogeochemical processes in an aquifer system.</title>
        <authorList>
            <person name="Anantharaman K."/>
            <person name="Brown C.T."/>
            <person name="Hug L.A."/>
            <person name="Sharon I."/>
            <person name="Castelle C.J."/>
            <person name="Probst A.J."/>
            <person name="Thomas B.C."/>
            <person name="Singh A."/>
            <person name="Wilkins M.J."/>
            <person name="Karaoz U."/>
            <person name="Brodie E.L."/>
            <person name="Williams K.H."/>
            <person name="Hubbard S.S."/>
            <person name="Banfield J.F."/>
        </authorList>
    </citation>
    <scope>NUCLEOTIDE SEQUENCE [LARGE SCALE GENOMIC DNA]</scope>
</reference>
<dbReference type="EMBL" id="MFJM01000023">
    <property type="protein sequence ID" value="OGG18049.1"/>
    <property type="molecule type" value="Genomic_DNA"/>
</dbReference>
<name>A0A1F6A005_9BACT</name>
<proteinExistence type="predicted"/>
<organism evidence="1 2">
    <name type="scientific">Candidatus Gottesmanbacteria bacterium RIFCSPHIGHO2_02_FULL_39_14</name>
    <dbReference type="NCBI Taxonomy" id="1798383"/>
    <lineage>
        <taxon>Bacteria</taxon>
        <taxon>Candidatus Gottesmaniibacteriota</taxon>
    </lineage>
</organism>
<protein>
    <submittedName>
        <fullName evidence="1">Uncharacterized protein</fullName>
    </submittedName>
</protein>